<sequence length="324" mass="34963">MEGGSVALSVHINTYYRLFTRCFDQKVRDESITSRSANRLLIDSDVGYNTGKTGAAVVRLLASHQGEPGSVHGGVTPTFPHVGIVTDDAAGQRVFPGDLPFPPPMHSGNASESPAQALDIEVLRADVDDERRRNARAWGKRGITEKTRRPAASPGTILTRDNPGGDPAGIRTRFTFAGVRHITSSKSSPHRQLQLRYSDVGSDETKSNKNPTDMLAHYSAGHLGKAIAREAATVSCVTRASKSPREYSPWREPCRSRVEGDATVASPPPPSAYIATQCEETDGHFLTDMLANRAVVISHLDSPAPLYHSAGPPPPPKDFLGRKI</sequence>
<protein>
    <submittedName>
        <fullName evidence="2">Uncharacterized protein</fullName>
    </submittedName>
</protein>
<gene>
    <name evidence="2" type="ORF">PR048_004163</name>
</gene>
<feature type="region of interest" description="Disordered" evidence="1">
    <location>
        <begin position="145"/>
        <end position="167"/>
    </location>
</feature>
<evidence type="ECO:0000313" key="3">
    <source>
        <dbReference type="Proteomes" id="UP001159363"/>
    </source>
</evidence>
<name>A0ABQ9I4U3_9NEOP</name>
<evidence type="ECO:0000256" key="1">
    <source>
        <dbReference type="SAM" id="MobiDB-lite"/>
    </source>
</evidence>
<feature type="region of interest" description="Disordered" evidence="1">
    <location>
        <begin position="305"/>
        <end position="324"/>
    </location>
</feature>
<proteinExistence type="predicted"/>
<keyword evidence="3" id="KW-1185">Reference proteome</keyword>
<dbReference type="EMBL" id="JARBHB010000002">
    <property type="protein sequence ID" value="KAJ8891635.1"/>
    <property type="molecule type" value="Genomic_DNA"/>
</dbReference>
<comment type="caution">
    <text evidence="2">The sequence shown here is derived from an EMBL/GenBank/DDBJ whole genome shotgun (WGS) entry which is preliminary data.</text>
</comment>
<accession>A0ABQ9I4U3</accession>
<dbReference type="Proteomes" id="UP001159363">
    <property type="component" value="Chromosome 2"/>
</dbReference>
<organism evidence="2 3">
    <name type="scientific">Dryococelus australis</name>
    <dbReference type="NCBI Taxonomy" id="614101"/>
    <lineage>
        <taxon>Eukaryota</taxon>
        <taxon>Metazoa</taxon>
        <taxon>Ecdysozoa</taxon>
        <taxon>Arthropoda</taxon>
        <taxon>Hexapoda</taxon>
        <taxon>Insecta</taxon>
        <taxon>Pterygota</taxon>
        <taxon>Neoptera</taxon>
        <taxon>Polyneoptera</taxon>
        <taxon>Phasmatodea</taxon>
        <taxon>Verophasmatodea</taxon>
        <taxon>Anareolatae</taxon>
        <taxon>Phasmatidae</taxon>
        <taxon>Eurycanthinae</taxon>
        <taxon>Dryococelus</taxon>
    </lineage>
</organism>
<reference evidence="2 3" key="1">
    <citation type="submission" date="2023-02" db="EMBL/GenBank/DDBJ databases">
        <title>LHISI_Scaffold_Assembly.</title>
        <authorList>
            <person name="Stuart O.P."/>
            <person name="Cleave R."/>
            <person name="Magrath M.J.L."/>
            <person name="Mikheyev A.S."/>
        </authorList>
    </citation>
    <scope>NUCLEOTIDE SEQUENCE [LARGE SCALE GENOMIC DNA]</scope>
    <source>
        <strain evidence="2">Daus_M_001</strain>
        <tissue evidence="2">Leg muscle</tissue>
    </source>
</reference>
<evidence type="ECO:0000313" key="2">
    <source>
        <dbReference type="EMBL" id="KAJ8891635.1"/>
    </source>
</evidence>